<sequence length="598" mass="66336">MTALLINSCSKKEYLSNRNDTPETVRKFLTVPEGNPPVLQRISDAIATQENQYHFLDRIIQTNGMAVWNKVIVMPVNAAGDTLVMLPFADSAARAVKALLACRITRKGIEFMHIQAKDYELYGFGNEPHTFNATFVATQLMYHHYRIFGDTTFKVVDGRLFNHDNATHRLPRTFHPLIKSPAQRNARTTVSAVYECIGYVQTGCGELRRVAGDCRYETEDCKWVITIMETDATNGGGTGTTPGSTLPGGGGGSGGSGGGGSTVPSPWLDPHLPIGPQPPPVYMDPPVTPILPGSGGEFLLKDENGYYYERLNELEEALNADATLLLACPELQHVKQHGPFFQQLYEFQPMIQVINRVNSLHATYGTFAFQYLTQTHSLVANSDMFPIKITTMPEINKVTATNETLLEYFRLHINDFIQRPSIVNFSPYVHNGVDDTQLWNAPYENSIGALVHINMPLDGTVIESSYTSPSTATQHYQFTFTTMKTPLDGGHPVSGNRRFGTWSDGSGSSYFYIGGMDKYTTNAIALASGIKGLFSTTGYQDADKLWRGIIDNFAQFINDNKGVAAKQTDSVARINFELLEQYLKKEITLEQLKQELKC</sequence>
<dbReference type="EMBL" id="BMIB01000002">
    <property type="protein sequence ID" value="GGH65813.1"/>
    <property type="molecule type" value="Genomic_DNA"/>
</dbReference>
<dbReference type="AlphaFoldDB" id="A0A917MV08"/>
<evidence type="ECO:0000313" key="2">
    <source>
        <dbReference type="EMBL" id="GGH65813.1"/>
    </source>
</evidence>
<feature type="compositionally biased region" description="Gly residues" evidence="1">
    <location>
        <begin position="234"/>
        <end position="261"/>
    </location>
</feature>
<dbReference type="Proteomes" id="UP000627292">
    <property type="component" value="Unassembled WGS sequence"/>
</dbReference>
<comment type="caution">
    <text evidence="2">The sequence shown here is derived from an EMBL/GenBank/DDBJ whole genome shotgun (WGS) entry which is preliminary data.</text>
</comment>
<reference evidence="2" key="2">
    <citation type="submission" date="2020-09" db="EMBL/GenBank/DDBJ databases">
        <authorList>
            <person name="Sun Q."/>
            <person name="Zhou Y."/>
        </authorList>
    </citation>
    <scope>NUCLEOTIDE SEQUENCE</scope>
    <source>
        <strain evidence="2">CGMCC 1.15290</strain>
    </source>
</reference>
<reference evidence="2" key="1">
    <citation type="journal article" date="2014" name="Int. J. Syst. Evol. Microbiol.">
        <title>Complete genome sequence of Corynebacterium casei LMG S-19264T (=DSM 44701T), isolated from a smear-ripened cheese.</title>
        <authorList>
            <consortium name="US DOE Joint Genome Institute (JGI-PGF)"/>
            <person name="Walter F."/>
            <person name="Albersmeier A."/>
            <person name="Kalinowski J."/>
            <person name="Ruckert C."/>
        </authorList>
    </citation>
    <scope>NUCLEOTIDE SEQUENCE</scope>
    <source>
        <strain evidence="2">CGMCC 1.15290</strain>
    </source>
</reference>
<organism evidence="2 3">
    <name type="scientific">Filimonas zeae</name>
    <dbReference type="NCBI Taxonomy" id="1737353"/>
    <lineage>
        <taxon>Bacteria</taxon>
        <taxon>Pseudomonadati</taxon>
        <taxon>Bacteroidota</taxon>
        <taxon>Chitinophagia</taxon>
        <taxon>Chitinophagales</taxon>
        <taxon>Chitinophagaceae</taxon>
        <taxon>Filimonas</taxon>
    </lineage>
</organism>
<keyword evidence="3" id="KW-1185">Reference proteome</keyword>
<proteinExistence type="predicted"/>
<feature type="region of interest" description="Disordered" evidence="1">
    <location>
        <begin position="232"/>
        <end position="281"/>
    </location>
</feature>
<evidence type="ECO:0000313" key="3">
    <source>
        <dbReference type="Proteomes" id="UP000627292"/>
    </source>
</evidence>
<evidence type="ECO:0000256" key="1">
    <source>
        <dbReference type="SAM" id="MobiDB-lite"/>
    </source>
</evidence>
<name>A0A917MV08_9BACT</name>
<accession>A0A917MV08</accession>
<protein>
    <submittedName>
        <fullName evidence="2">Uncharacterized protein</fullName>
    </submittedName>
</protein>
<gene>
    <name evidence="2" type="ORF">GCM10011379_19360</name>
</gene>